<dbReference type="EMBL" id="BGPR01145653">
    <property type="protein sequence ID" value="GBN76200.1"/>
    <property type="molecule type" value="Genomic_DNA"/>
</dbReference>
<sequence length="163" mass="18198">MVKTKAQVKMQEVMLTLYHASCTESALKKVFNERPFKISPKKSDVWSRKDSQEEEIGLKFIESSSSSNKRKAKPGIEEITAGNQDNSEIPEGRLACPFKTVIRAIGTLVLQNFEIQEDAIGYLAIGLQILVNLFKENISSIFGIKPVINVVDVVIVLHYCLQG</sequence>
<protein>
    <submittedName>
        <fullName evidence="1">Uncharacterized protein</fullName>
    </submittedName>
</protein>
<evidence type="ECO:0000313" key="1">
    <source>
        <dbReference type="EMBL" id="GBN76200.1"/>
    </source>
</evidence>
<accession>A0A4Y2RL95</accession>
<dbReference type="AlphaFoldDB" id="A0A4Y2RL95"/>
<proteinExistence type="predicted"/>
<evidence type="ECO:0000313" key="2">
    <source>
        <dbReference type="Proteomes" id="UP000499080"/>
    </source>
</evidence>
<keyword evidence="2" id="KW-1185">Reference proteome</keyword>
<organism evidence="1 2">
    <name type="scientific">Araneus ventricosus</name>
    <name type="common">Orbweaver spider</name>
    <name type="synonym">Epeira ventricosa</name>
    <dbReference type="NCBI Taxonomy" id="182803"/>
    <lineage>
        <taxon>Eukaryota</taxon>
        <taxon>Metazoa</taxon>
        <taxon>Ecdysozoa</taxon>
        <taxon>Arthropoda</taxon>
        <taxon>Chelicerata</taxon>
        <taxon>Arachnida</taxon>
        <taxon>Araneae</taxon>
        <taxon>Araneomorphae</taxon>
        <taxon>Entelegynae</taxon>
        <taxon>Araneoidea</taxon>
        <taxon>Araneidae</taxon>
        <taxon>Araneus</taxon>
    </lineage>
</organism>
<name>A0A4Y2RL95_ARAVE</name>
<dbReference type="Proteomes" id="UP000499080">
    <property type="component" value="Unassembled WGS sequence"/>
</dbReference>
<comment type="caution">
    <text evidence="1">The sequence shown here is derived from an EMBL/GenBank/DDBJ whole genome shotgun (WGS) entry which is preliminary data.</text>
</comment>
<reference evidence="1 2" key="1">
    <citation type="journal article" date="2019" name="Sci. Rep.">
        <title>Orb-weaving spider Araneus ventricosus genome elucidates the spidroin gene catalogue.</title>
        <authorList>
            <person name="Kono N."/>
            <person name="Nakamura H."/>
            <person name="Ohtoshi R."/>
            <person name="Moran D.A.P."/>
            <person name="Shinohara A."/>
            <person name="Yoshida Y."/>
            <person name="Fujiwara M."/>
            <person name="Mori M."/>
            <person name="Tomita M."/>
            <person name="Arakawa K."/>
        </authorList>
    </citation>
    <scope>NUCLEOTIDE SEQUENCE [LARGE SCALE GENOMIC DNA]</scope>
</reference>
<gene>
    <name evidence="1" type="ORF">AVEN_114031_1</name>
</gene>